<sequence length="124" mass="14140">MSCQIVLQNLVYHELLEKEAALQNVEDPHMRAELESEFEEESASTKRFSIRCKWLLFQLVDMLAPRGTWSMGSLEQPESLLPPGYRRCFNDGVAGYPTWLVSTIRLLQLLILCSSITVLATHLS</sequence>
<gene>
    <name evidence="1" type="ORF">T03_12621</name>
</gene>
<proteinExistence type="predicted"/>
<keyword evidence="2" id="KW-1185">Reference proteome</keyword>
<evidence type="ECO:0000313" key="2">
    <source>
        <dbReference type="Proteomes" id="UP000054653"/>
    </source>
</evidence>
<comment type="caution">
    <text evidence="1">The sequence shown here is derived from an EMBL/GenBank/DDBJ whole genome shotgun (WGS) entry which is preliminary data.</text>
</comment>
<name>A0A0V1C2Y9_TRIBR</name>
<protein>
    <submittedName>
        <fullName evidence="1">Uncharacterized protein</fullName>
    </submittedName>
</protein>
<organism evidence="1 2">
    <name type="scientific">Trichinella britovi</name>
    <name type="common">Parasitic roundworm</name>
    <dbReference type="NCBI Taxonomy" id="45882"/>
    <lineage>
        <taxon>Eukaryota</taxon>
        <taxon>Metazoa</taxon>
        <taxon>Ecdysozoa</taxon>
        <taxon>Nematoda</taxon>
        <taxon>Enoplea</taxon>
        <taxon>Dorylaimia</taxon>
        <taxon>Trichinellida</taxon>
        <taxon>Trichinellidae</taxon>
        <taxon>Trichinella</taxon>
    </lineage>
</organism>
<accession>A0A0V1C2Y9</accession>
<evidence type="ECO:0000313" key="1">
    <source>
        <dbReference type="EMBL" id="KRY43689.1"/>
    </source>
</evidence>
<dbReference type="EMBL" id="JYDI01000966">
    <property type="protein sequence ID" value="KRY43689.1"/>
    <property type="molecule type" value="Genomic_DNA"/>
</dbReference>
<reference evidence="1 2" key="1">
    <citation type="submission" date="2015-01" db="EMBL/GenBank/DDBJ databases">
        <title>Evolution of Trichinella species and genotypes.</title>
        <authorList>
            <person name="Korhonen P.K."/>
            <person name="Edoardo P."/>
            <person name="Giuseppe L.R."/>
            <person name="Gasser R.B."/>
        </authorList>
    </citation>
    <scope>NUCLEOTIDE SEQUENCE [LARGE SCALE GENOMIC DNA]</scope>
    <source>
        <strain evidence="1">ISS120</strain>
    </source>
</reference>
<dbReference type="Proteomes" id="UP000054653">
    <property type="component" value="Unassembled WGS sequence"/>
</dbReference>
<dbReference type="AlphaFoldDB" id="A0A0V1C2Y9"/>